<protein>
    <submittedName>
        <fullName evidence="2">Uncharacterized protein</fullName>
    </submittedName>
</protein>
<proteinExistence type="predicted"/>
<dbReference type="Proteomes" id="UP000887565">
    <property type="component" value="Unplaced"/>
</dbReference>
<name>A0A915IGC9_ROMCU</name>
<dbReference type="AlphaFoldDB" id="A0A915IGC9"/>
<reference evidence="2" key="1">
    <citation type="submission" date="2022-11" db="UniProtKB">
        <authorList>
            <consortium name="WormBaseParasite"/>
        </authorList>
    </citation>
    <scope>IDENTIFICATION</scope>
</reference>
<evidence type="ECO:0000313" key="1">
    <source>
        <dbReference type="Proteomes" id="UP000887565"/>
    </source>
</evidence>
<organism evidence="1 2">
    <name type="scientific">Romanomermis culicivorax</name>
    <name type="common">Nematode worm</name>
    <dbReference type="NCBI Taxonomy" id="13658"/>
    <lineage>
        <taxon>Eukaryota</taxon>
        <taxon>Metazoa</taxon>
        <taxon>Ecdysozoa</taxon>
        <taxon>Nematoda</taxon>
        <taxon>Enoplea</taxon>
        <taxon>Dorylaimia</taxon>
        <taxon>Mermithida</taxon>
        <taxon>Mermithoidea</taxon>
        <taxon>Mermithidae</taxon>
        <taxon>Romanomermis</taxon>
    </lineage>
</organism>
<sequence length="87" mass="9914">MKFASTLGGKGNLGYVNKILTKNLATRNLIKSPMVALYADKIWSSARTYLGYRMQKSNKLDFEETDLKWIRMNKCGSWFTAAVNTEL</sequence>
<evidence type="ECO:0000313" key="2">
    <source>
        <dbReference type="WBParaSite" id="nRc.2.0.1.t12953-RA"/>
    </source>
</evidence>
<dbReference type="WBParaSite" id="nRc.2.0.1.t12953-RA">
    <property type="protein sequence ID" value="nRc.2.0.1.t12953-RA"/>
    <property type="gene ID" value="nRc.2.0.1.g12953"/>
</dbReference>
<keyword evidence="1" id="KW-1185">Reference proteome</keyword>
<accession>A0A915IGC9</accession>